<dbReference type="EMBL" id="CP017708">
    <property type="protein sequence ID" value="AOY78896.1"/>
    <property type="molecule type" value="Genomic_DNA"/>
</dbReference>
<protein>
    <submittedName>
        <fullName evidence="1">Uncharacterized protein</fullName>
    </submittedName>
</protein>
<gene>
    <name evidence="1" type="ORF">BJP36_02270</name>
</gene>
<evidence type="ECO:0000313" key="1">
    <source>
        <dbReference type="EMBL" id="AOY78896.1"/>
    </source>
</evidence>
<name>A0A1D9FU50_MOOP1</name>
<accession>A0A1D9FU50</accession>
<dbReference type="Proteomes" id="UP000176944">
    <property type="component" value="Chromosome"/>
</dbReference>
<organism evidence="1 2">
    <name type="scientific">Moorena producens (strain JHB)</name>
    <dbReference type="NCBI Taxonomy" id="1454205"/>
    <lineage>
        <taxon>Bacteria</taxon>
        <taxon>Bacillati</taxon>
        <taxon>Cyanobacteriota</taxon>
        <taxon>Cyanophyceae</taxon>
        <taxon>Coleofasciculales</taxon>
        <taxon>Coleofasciculaceae</taxon>
        <taxon>Moorena</taxon>
    </lineage>
</organism>
<proteinExistence type="predicted"/>
<reference evidence="2" key="1">
    <citation type="submission" date="2016-10" db="EMBL/GenBank/DDBJ databases">
        <title>Comparative genomics uncovers the prolific and rare metabolic potential of the cyanobacterial genus Moorea.</title>
        <authorList>
            <person name="Leao T."/>
            <person name="Castelao G."/>
            <person name="Korobeynikov A."/>
            <person name="Monroe E.A."/>
            <person name="Podell S."/>
            <person name="Glukhov E."/>
            <person name="Allen E."/>
            <person name="Gerwick W.H."/>
            <person name="Gerwick L."/>
        </authorList>
    </citation>
    <scope>NUCLEOTIDE SEQUENCE [LARGE SCALE GENOMIC DNA]</scope>
    <source>
        <strain evidence="2">JHB</strain>
    </source>
</reference>
<evidence type="ECO:0000313" key="2">
    <source>
        <dbReference type="Proteomes" id="UP000176944"/>
    </source>
</evidence>
<sequence length="95" mass="10781">MPNYITIIWDLFQKSKGLINDKSDKSNSVISWSIIKIPLLGCLEVLLPHSMTIIWDLFQDLKGLINQKSDKSNSVMSWLILKIPLLVGQVITSIK</sequence>
<dbReference type="AlphaFoldDB" id="A0A1D9FU50"/>